<proteinExistence type="predicted"/>
<organism evidence="1 4">
    <name type="scientific">Chryseobacterium culicis</name>
    <dbReference type="NCBI Taxonomy" id="680127"/>
    <lineage>
        <taxon>Bacteria</taxon>
        <taxon>Pseudomonadati</taxon>
        <taxon>Bacteroidota</taxon>
        <taxon>Flavobacteriia</taxon>
        <taxon>Flavobacteriales</taxon>
        <taxon>Weeksellaceae</taxon>
        <taxon>Chryseobacterium group</taxon>
        <taxon>Chryseobacterium</taxon>
    </lineage>
</organism>
<evidence type="ECO:0000313" key="3">
    <source>
        <dbReference type="Proteomes" id="UP000238325"/>
    </source>
</evidence>
<evidence type="ECO:0000313" key="4">
    <source>
        <dbReference type="Proteomes" id="UP000238534"/>
    </source>
</evidence>
<keyword evidence="3" id="KW-1185">Reference proteome</keyword>
<evidence type="ECO:0000313" key="2">
    <source>
        <dbReference type="EMBL" id="PRB87646.1"/>
    </source>
</evidence>
<accession>A0A2S9CJX8</accession>
<dbReference type="EMBL" id="PCPP01000006">
    <property type="protein sequence ID" value="PRB80797.1"/>
    <property type="molecule type" value="Genomic_DNA"/>
</dbReference>
<sequence>MLYNNIFLKEKYSIEKFGFNYNDFRKQNNIPLLPKDWVLDDKNKYGIDNFHASNMNKLGYRIKHINLLKGKLGAEMDKFYLTQDSVIESRYERETGNKFLYLHNTSNATVNIITNEKANYLLEKYNIEFRFNKTWTQDTKSLGSFVDK</sequence>
<gene>
    <name evidence="1" type="ORF">CQ022_21620</name>
    <name evidence="2" type="ORF">CQ033_21625</name>
</gene>
<dbReference type="Proteomes" id="UP000238325">
    <property type="component" value="Unassembled WGS sequence"/>
</dbReference>
<dbReference type="EMBL" id="PCPH01000008">
    <property type="protein sequence ID" value="PRB87646.1"/>
    <property type="molecule type" value="Genomic_DNA"/>
</dbReference>
<evidence type="ECO:0000313" key="1">
    <source>
        <dbReference type="EMBL" id="PRB80797.1"/>
    </source>
</evidence>
<dbReference type="AlphaFoldDB" id="A0A2S9CJX8"/>
<name>A0A2S9CJX8_CHRCI</name>
<dbReference type="Proteomes" id="UP000238534">
    <property type="component" value="Unassembled WGS sequence"/>
</dbReference>
<reference evidence="3 4" key="1">
    <citation type="submission" date="2017-09" db="EMBL/GenBank/DDBJ databases">
        <title>Genomic, metabolic, and phenotypic characteristics of bacterial isolates from the natural microbiome of the model nematode Caenorhabditis elegans.</title>
        <authorList>
            <person name="Zimmermann J."/>
            <person name="Obeng N."/>
            <person name="Yang W."/>
            <person name="Obeng O."/>
            <person name="Kissoyan K."/>
            <person name="Pees B."/>
            <person name="Dirksen P."/>
            <person name="Hoppner M."/>
            <person name="Franke A."/>
            <person name="Rosenstiel P."/>
            <person name="Leippe M."/>
            <person name="Dierking K."/>
            <person name="Kaleta C."/>
            <person name="Schulenburg H."/>
        </authorList>
    </citation>
    <scope>NUCLEOTIDE SEQUENCE [LARGE SCALE GENOMIC DNA]</scope>
    <source>
        <strain evidence="1 4">MYb25</strain>
        <strain evidence="2 3">MYb44</strain>
    </source>
</reference>
<comment type="caution">
    <text evidence="1">The sequence shown here is derived from an EMBL/GenBank/DDBJ whole genome shotgun (WGS) entry which is preliminary data.</text>
</comment>
<protein>
    <submittedName>
        <fullName evidence="1">Uncharacterized protein</fullName>
    </submittedName>
</protein>